<dbReference type="AlphaFoldDB" id="A0A5B8XLQ6"/>
<dbReference type="PANTHER" id="PTHR43044">
    <property type="match status" value="1"/>
</dbReference>
<evidence type="ECO:0008006" key="4">
    <source>
        <dbReference type="Google" id="ProtNLM"/>
    </source>
</evidence>
<feature type="transmembrane region" description="Helical" evidence="1">
    <location>
        <begin position="369"/>
        <end position="388"/>
    </location>
</feature>
<keyword evidence="1" id="KW-0812">Transmembrane</keyword>
<keyword evidence="1" id="KW-0472">Membrane</keyword>
<feature type="transmembrane region" description="Helical" evidence="1">
    <location>
        <begin position="92"/>
        <end position="114"/>
    </location>
</feature>
<dbReference type="RefSeq" id="WP_146958144.1">
    <property type="nucleotide sequence ID" value="NZ_CP042467.1"/>
</dbReference>
<sequence length="422" mass="47412">MAHHEHEVRAPKAFEVPAKFRTACLAMAVLGFAGFGVGLFVDYYAAWNGYLIGFWFTLSLGLAGAFLNATQYLAIAGWSVSVRRIGEAMAQYVPVAAVLFIGLIFGGEKLYHWWDPAYVQADSILQKKAAVLDSTVFSAACIISLAAMSALIFKIRSLSLKMDSSSDPSIYPKQKTISAVFLIVYVIGFAILSWYCLMSLEPHWFSTMWSVYMFAGMFQSGLALTILIMLWLMDRDYFGDFVSTKQVHDLGQFMFAFTVFYMYIAFSQFLLIWYANIPEEAMFYVTRGTPPDVTTGWEVITWSIPVLKFLVPFFILLPQEHKKNKYNILRYTAVGLVIMQLVEVWWIVAPTPHEKGALAAAPSMPIFELLTTMGFMGVFGFVVATQLAKANLVPTKDPFLAESIEHHHHGVRPPRPENIVIS</sequence>
<dbReference type="KEGG" id="bbae:FRD01_04855"/>
<feature type="transmembrane region" description="Helical" evidence="1">
    <location>
        <begin position="253"/>
        <end position="275"/>
    </location>
</feature>
<dbReference type="OrthoDB" id="140980at2"/>
<reference evidence="2 3" key="1">
    <citation type="submission" date="2019-08" db="EMBL/GenBank/DDBJ databases">
        <authorList>
            <person name="Liang Q."/>
        </authorList>
    </citation>
    <scope>NUCLEOTIDE SEQUENCE [LARGE SCALE GENOMIC DNA]</scope>
    <source>
        <strain evidence="2 3">V1718</strain>
    </source>
</reference>
<feature type="transmembrane region" description="Helical" evidence="1">
    <location>
        <begin position="20"/>
        <end position="46"/>
    </location>
</feature>
<organism evidence="2 3">
    <name type="scientific">Microvenator marinus</name>
    <dbReference type="NCBI Taxonomy" id="2600177"/>
    <lineage>
        <taxon>Bacteria</taxon>
        <taxon>Deltaproteobacteria</taxon>
        <taxon>Bradymonadales</taxon>
        <taxon>Microvenatoraceae</taxon>
        <taxon>Microvenator</taxon>
    </lineage>
</organism>
<proteinExistence type="predicted"/>
<dbReference type="PANTHER" id="PTHR43044:SF1">
    <property type="entry name" value="QUINOL:CYTOCHROME C OXIDOREDUCTASE QUINONE-BINDING SUBUNIT 2"/>
    <property type="match status" value="1"/>
</dbReference>
<protein>
    <recommendedName>
        <fullName evidence="4">Quinol:cytochrome C oxidoreductase</fullName>
    </recommendedName>
</protein>
<feature type="transmembrane region" description="Helical" evidence="1">
    <location>
        <begin position="209"/>
        <end position="232"/>
    </location>
</feature>
<evidence type="ECO:0000313" key="3">
    <source>
        <dbReference type="Proteomes" id="UP000321595"/>
    </source>
</evidence>
<keyword evidence="1" id="KW-1133">Transmembrane helix</keyword>
<dbReference type="Proteomes" id="UP000321595">
    <property type="component" value="Chromosome"/>
</dbReference>
<evidence type="ECO:0000313" key="2">
    <source>
        <dbReference type="EMBL" id="QED26584.1"/>
    </source>
</evidence>
<feature type="transmembrane region" description="Helical" evidence="1">
    <location>
        <begin position="176"/>
        <end position="197"/>
    </location>
</feature>
<keyword evidence="3" id="KW-1185">Reference proteome</keyword>
<evidence type="ECO:0000256" key="1">
    <source>
        <dbReference type="SAM" id="Phobius"/>
    </source>
</evidence>
<name>A0A5B8XLQ6_9DELT</name>
<feature type="transmembrane region" description="Helical" evidence="1">
    <location>
        <begin position="52"/>
        <end position="80"/>
    </location>
</feature>
<dbReference type="EMBL" id="CP042467">
    <property type="protein sequence ID" value="QED26584.1"/>
    <property type="molecule type" value="Genomic_DNA"/>
</dbReference>
<gene>
    <name evidence="2" type="ORF">FRD01_04855</name>
</gene>
<feature type="transmembrane region" description="Helical" evidence="1">
    <location>
        <begin position="295"/>
        <end position="316"/>
    </location>
</feature>
<feature type="transmembrane region" description="Helical" evidence="1">
    <location>
        <begin position="328"/>
        <end position="349"/>
    </location>
</feature>
<accession>A0A5B8XLQ6</accession>
<feature type="transmembrane region" description="Helical" evidence="1">
    <location>
        <begin position="134"/>
        <end position="155"/>
    </location>
</feature>